<dbReference type="VEuPathDB" id="FungiDB:PSHT_16082"/>
<evidence type="ECO:0000313" key="3">
    <source>
        <dbReference type="Proteomes" id="UP000238274"/>
    </source>
</evidence>
<dbReference type="EMBL" id="PKSM01000471">
    <property type="protein sequence ID" value="POV94643.1"/>
    <property type="molecule type" value="Genomic_DNA"/>
</dbReference>
<reference evidence="2 3" key="1">
    <citation type="submission" date="2017-12" db="EMBL/GenBank/DDBJ databases">
        <title>Gene loss provides genomic basis for host adaptation in cereal stripe rust fungi.</title>
        <authorList>
            <person name="Xia C."/>
        </authorList>
    </citation>
    <scope>NUCLEOTIDE SEQUENCE [LARGE SCALE GENOMIC DNA]</scope>
    <source>
        <strain evidence="2 3">93TX-2</strain>
    </source>
</reference>
<dbReference type="AlphaFoldDB" id="A0A2S4UBF9"/>
<reference evidence="3" key="2">
    <citation type="journal article" date="2018" name="BMC Genomics">
        <title>Genomic insights into host adaptation between the wheat stripe rust pathogen (Puccinia striiformis f. sp. tritici) and the barley stripe rust pathogen (Puccinia striiformis f. sp. hordei).</title>
        <authorList>
            <person name="Xia C."/>
            <person name="Wang M."/>
            <person name="Yin C."/>
            <person name="Cornejo O.E."/>
            <person name="Hulbert S.H."/>
            <person name="Chen X."/>
        </authorList>
    </citation>
    <scope>NUCLEOTIDE SEQUENCE [LARGE SCALE GENOMIC DNA]</scope>
    <source>
        <strain evidence="3">93TX-2</strain>
    </source>
</reference>
<feature type="coiled-coil region" evidence="1">
    <location>
        <begin position="567"/>
        <end position="594"/>
    </location>
</feature>
<keyword evidence="1" id="KW-0175">Coiled coil</keyword>
<evidence type="ECO:0000256" key="1">
    <source>
        <dbReference type="SAM" id="Coils"/>
    </source>
</evidence>
<reference evidence="3" key="3">
    <citation type="journal article" date="2018" name="Mol. Plant Microbe Interact.">
        <title>Genome sequence resources for the wheat stripe rust pathogen (Puccinia striiformis f. sp. tritici) and the barley stripe rust pathogen (Puccinia striiformis f. sp. hordei).</title>
        <authorList>
            <person name="Xia C."/>
            <person name="Wang M."/>
            <person name="Yin C."/>
            <person name="Cornejo O.E."/>
            <person name="Hulbert S.H."/>
            <person name="Chen X."/>
        </authorList>
    </citation>
    <scope>NUCLEOTIDE SEQUENCE [LARGE SCALE GENOMIC DNA]</scope>
    <source>
        <strain evidence="3">93TX-2</strain>
    </source>
</reference>
<evidence type="ECO:0000313" key="2">
    <source>
        <dbReference type="EMBL" id="POV94643.1"/>
    </source>
</evidence>
<dbReference type="Proteomes" id="UP000238274">
    <property type="component" value="Unassembled WGS sequence"/>
</dbReference>
<proteinExistence type="predicted"/>
<comment type="caution">
    <text evidence="2">The sequence shown here is derived from an EMBL/GenBank/DDBJ whole genome shotgun (WGS) entry which is preliminary data.</text>
</comment>
<accession>A0A2S4UBF9</accession>
<sequence length="725" mass="80810">MPQQDPAHMLIGFVQIRKFLTITSSQTNSERDGTRLATRCNGELLLNKALRSSLKGWCYNTPRPIGTSEGLVKLGLYTLLLANGYHLGGLGRARRVTSACPGGCHGAELPGLAPSLDPPWRPSPVIQDATELGPTTKLRNHNSFLTNSETRNQTIEQLENWLKGNDEHEAIELLGDLSLDLPSILLTCIGSERSEKQSNENSTLQSAEYCLNSLVKYGNAKEIFMGLTGTIFQLLNDQTIEHDEEDSSENSLPSVGMINWAFLNVIISPLSTVTSKILSKTRNPNGFFDPFCQCLLGLLNECVVVCGQEQQCDQSVKIYHQIIAICRASTSIHTLLEDKTMILMATSASLIFANSHNPFPLAKVYLTHREPKLKPSFLRLIEIGGSSKNGFERLIFNTNDLSDIGLVTKTQEILQPILIDLDLDIKKENFIQLCNVSEGILGDDDGSMITIIQQVGYGRLTGKRLIRETQQGALVIQAFERFMKIDQGHEEGEGRFVDEQSIEALLSSTFLEPSLFMILSSSSSNNHPKKTGLSAKGLSKKIIELASIESKGCDRLLIFRSFRCLIHASFNNSLDRLNQERKEEIDQIVQVIQHLVSIVIQSVPFDLSLLNSNLQSHSHPNHQQNEELIRFLVDLLNLVYLLFKTDLHNLTGIKKGTLNKQIKDFMISPIYEWINKTTRYDDSNTGSNRKSMSTQNGGPSLDVDSLIYCSIKISLDLCIEVFNQT</sequence>
<organism evidence="2 3">
    <name type="scientific">Puccinia striiformis</name>
    <dbReference type="NCBI Taxonomy" id="27350"/>
    <lineage>
        <taxon>Eukaryota</taxon>
        <taxon>Fungi</taxon>
        <taxon>Dikarya</taxon>
        <taxon>Basidiomycota</taxon>
        <taxon>Pucciniomycotina</taxon>
        <taxon>Pucciniomycetes</taxon>
        <taxon>Pucciniales</taxon>
        <taxon>Pucciniaceae</taxon>
        <taxon>Puccinia</taxon>
    </lineage>
</organism>
<dbReference type="Pfam" id="PF08568">
    <property type="entry name" value="Kinetochor_Ybp2"/>
    <property type="match status" value="1"/>
</dbReference>
<dbReference type="InterPro" id="IPR013877">
    <property type="entry name" value="YAP-bd/ALF4/Glomulin"/>
</dbReference>
<dbReference type="OrthoDB" id="2505577at2759"/>
<name>A0A2S4UBF9_9BASI</name>
<keyword evidence="3" id="KW-1185">Reference proteome</keyword>
<protein>
    <submittedName>
        <fullName evidence="2">Uncharacterized protein</fullName>
    </submittedName>
</protein>
<gene>
    <name evidence="2" type="ORF">PSHT_16082</name>
</gene>